<keyword evidence="2 5" id="KW-0238">DNA-binding</keyword>
<dbReference type="EMBL" id="JAVDYI010000001">
    <property type="protein sequence ID" value="MDR7357923.1"/>
    <property type="molecule type" value="Genomic_DNA"/>
</dbReference>
<proteinExistence type="predicted"/>
<evidence type="ECO:0000256" key="3">
    <source>
        <dbReference type="ARBA" id="ARBA00023163"/>
    </source>
</evidence>
<name>A0ABU2BGZ9_9MICC</name>
<dbReference type="SUPFAM" id="SSF47413">
    <property type="entry name" value="lambda repressor-like DNA-binding domains"/>
    <property type="match status" value="1"/>
</dbReference>
<dbReference type="CDD" id="cd01392">
    <property type="entry name" value="HTH_LacI"/>
    <property type="match status" value="1"/>
</dbReference>
<dbReference type="Pfam" id="PF13377">
    <property type="entry name" value="Peripla_BP_3"/>
    <property type="match status" value="1"/>
</dbReference>
<evidence type="ECO:0000313" key="6">
    <source>
        <dbReference type="Proteomes" id="UP001183817"/>
    </source>
</evidence>
<sequence>MASIKDVALRAGVSVATVSRALSGNGKVSAASREAVANAAKDLGYVLSYNASSLASGRSRNIGIVMPTVSRWYYANVLQGATQELNERGYDLTLYNTSGEQRHRDAVFQDLLMRQRLDAVITVTLKLTDPELHQLRSVGKPLVALGGLLPEVQTIRVDDFNIASLATEHLVSLGHTDIAFLGGADAFNVDFKLPGARLDGFEYALDQADIAVNPQWLLDADFTTAGAYQKVRSLLSNPRGRPTALLCVSDEMAFGAIMAARDLGLSLPGDFSVLGIDGHELGELFGLTTIAQHPAAQGEAAVARIMELLGEGGAEDPAQTLPVDEFFPTEFVLRTSTAPPAAG</sequence>
<dbReference type="PANTHER" id="PTHR30146">
    <property type="entry name" value="LACI-RELATED TRANSCRIPTIONAL REPRESSOR"/>
    <property type="match status" value="1"/>
</dbReference>
<dbReference type="PROSITE" id="PS00356">
    <property type="entry name" value="HTH_LACI_1"/>
    <property type="match status" value="1"/>
</dbReference>
<organism evidence="5 6">
    <name type="scientific">Paeniglutamicibacter sulfureus</name>
    <dbReference type="NCBI Taxonomy" id="43666"/>
    <lineage>
        <taxon>Bacteria</taxon>
        <taxon>Bacillati</taxon>
        <taxon>Actinomycetota</taxon>
        <taxon>Actinomycetes</taxon>
        <taxon>Micrococcales</taxon>
        <taxon>Micrococcaceae</taxon>
        <taxon>Paeniglutamicibacter</taxon>
    </lineage>
</organism>
<feature type="domain" description="HTH lacI-type" evidence="4">
    <location>
        <begin position="2"/>
        <end position="56"/>
    </location>
</feature>
<dbReference type="InterPro" id="IPR046335">
    <property type="entry name" value="LacI/GalR-like_sensor"/>
</dbReference>
<dbReference type="SUPFAM" id="SSF53822">
    <property type="entry name" value="Periplasmic binding protein-like I"/>
    <property type="match status" value="1"/>
</dbReference>
<evidence type="ECO:0000259" key="4">
    <source>
        <dbReference type="PROSITE" id="PS50932"/>
    </source>
</evidence>
<dbReference type="InterPro" id="IPR028082">
    <property type="entry name" value="Peripla_BP_I"/>
</dbReference>
<dbReference type="InterPro" id="IPR010982">
    <property type="entry name" value="Lambda_DNA-bd_dom_sf"/>
</dbReference>
<evidence type="ECO:0000256" key="1">
    <source>
        <dbReference type="ARBA" id="ARBA00023015"/>
    </source>
</evidence>
<dbReference type="PANTHER" id="PTHR30146:SF109">
    <property type="entry name" value="HTH-TYPE TRANSCRIPTIONAL REGULATOR GALS"/>
    <property type="match status" value="1"/>
</dbReference>
<protein>
    <submittedName>
        <fullName evidence="5">DNA-binding LacI/PurR family transcriptional regulator</fullName>
    </submittedName>
</protein>
<evidence type="ECO:0000313" key="5">
    <source>
        <dbReference type="EMBL" id="MDR7357923.1"/>
    </source>
</evidence>
<dbReference type="Proteomes" id="UP001183817">
    <property type="component" value="Unassembled WGS sequence"/>
</dbReference>
<keyword evidence="1" id="KW-0805">Transcription regulation</keyword>
<dbReference type="PROSITE" id="PS50932">
    <property type="entry name" value="HTH_LACI_2"/>
    <property type="match status" value="1"/>
</dbReference>
<keyword evidence="6" id="KW-1185">Reference proteome</keyword>
<comment type="caution">
    <text evidence="5">The sequence shown here is derived from an EMBL/GenBank/DDBJ whole genome shotgun (WGS) entry which is preliminary data.</text>
</comment>
<dbReference type="InterPro" id="IPR000843">
    <property type="entry name" value="HTH_LacI"/>
</dbReference>
<reference evidence="5 6" key="1">
    <citation type="submission" date="2023-07" db="EMBL/GenBank/DDBJ databases">
        <title>Sequencing the genomes of 1000 actinobacteria strains.</title>
        <authorList>
            <person name="Klenk H.-P."/>
        </authorList>
    </citation>
    <scope>NUCLEOTIDE SEQUENCE [LARGE SCALE GENOMIC DNA]</scope>
    <source>
        <strain evidence="5 6">DSM 20167</strain>
    </source>
</reference>
<evidence type="ECO:0000256" key="2">
    <source>
        <dbReference type="ARBA" id="ARBA00023125"/>
    </source>
</evidence>
<dbReference type="Pfam" id="PF00356">
    <property type="entry name" value="LacI"/>
    <property type="match status" value="1"/>
</dbReference>
<accession>A0ABU2BGZ9</accession>
<dbReference type="RefSeq" id="WP_310289557.1">
    <property type="nucleotide sequence ID" value="NZ_BAAAWO010000001.1"/>
</dbReference>
<dbReference type="SMART" id="SM00354">
    <property type="entry name" value="HTH_LACI"/>
    <property type="match status" value="1"/>
</dbReference>
<dbReference type="CDD" id="cd06267">
    <property type="entry name" value="PBP1_LacI_sugar_binding-like"/>
    <property type="match status" value="1"/>
</dbReference>
<keyword evidence="3" id="KW-0804">Transcription</keyword>
<dbReference type="Gene3D" id="1.10.260.40">
    <property type="entry name" value="lambda repressor-like DNA-binding domains"/>
    <property type="match status" value="1"/>
</dbReference>
<gene>
    <name evidence="5" type="ORF">J2S64_001614</name>
</gene>
<dbReference type="Gene3D" id="3.40.50.2300">
    <property type="match status" value="2"/>
</dbReference>
<dbReference type="GO" id="GO:0003677">
    <property type="term" value="F:DNA binding"/>
    <property type="evidence" value="ECO:0007669"/>
    <property type="project" value="UniProtKB-KW"/>
</dbReference>